<name>A0A1T4T2J9_9ACTN</name>
<reference evidence="2 3" key="1">
    <citation type="submission" date="2017-02" db="EMBL/GenBank/DDBJ databases">
        <authorList>
            <person name="Peterson S.W."/>
        </authorList>
    </citation>
    <scope>NUCLEOTIDE SEQUENCE [LARGE SCALE GENOMIC DNA]</scope>
    <source>
        <strain evidence="2 3">DSM 45154</strain>
    </source>
</reference>
<dbReference type="RefSeq" id="WP_078763593.1">
    <property type="nucleotide sequence ID" value="NZ_FUWS01000013.1"/>
</dbReference>
<gene>
    <name evidence="2" type="ORF">SAMN02745673_04356</name>
</gene>
<evidence type="ECO:0000313" key="2">
    <source>
        <dbReference type="EMBL" id="SKA34705.1"/>
    </source>
</evidence>
<feature type="region of interest" description="Disordered" evidence="1">
    <location>
        <begin position="29"/>
        <end position="62"/>
    </location>
</feature>
<feature type="compositionally biased region" description="Basic and acidic residues" evidence="1">
    <location>
        <begin position="33"/>
        <end position="42"/>
    </location>
</feature>
<dbReference type="EMBL" id="FUWS01000013">
    <property type="protein sequence ID" value="SKA34705.1"/>
    <property type="molecule type" value="Genomic_DNA"/>
</dbReference>
<proteinExistence type="predicted"/>
<evidence type="ECO:0000313" key="3">
    <source>
        <dbReference type="Proteomes" id="UP000190637"/>
    </source>
</evidence>
<dbReference type="AlphaFoldDB" id="A0A1T4T2J9"/>
<accession>A0A1T4T2J9</accession>
<dbReference type="Proteomes" id="UP000190637">
    <property type="component" value="Unassembled WGS sequence"/>
</dbReference>
<protein>
    <submittedName>
        <fullName evidence="2">Uncharacterized protein</fullName>
    </submittedName>
</protein>
<sequence>MQRMPAAVQEWVDREFWGIVAGLGDTFTAKMRPYSDDPQPHEEELEPWESEADGDDDGIEWP</sequence>
<feature type="compositionally biased region" description="Acidic residues" evidence="1">
    <location>
        <begin position="43"/>
        <end position="62"/>
    </location>
</feature>
<evidence type="ECO:0000256" key="1">
    <source>
        <dbReference type="SAM" id="MobiDB-lite"/>
    </source>
</evidence>
<keyword evidence="3" id="KW-1185">Reference proteome</keyword>
<organism evidence="2 3">
    <name type="scientific">Marinactinospora thermotolerans DSM 45154</name>
    <dbReference type="NCBI Taxonomy" id="1122192"/>
    <lineage>
        <taxon>Bacteria</taxon>
        <taxon>Bacillati</taxon>
        <taxon>Actinomycetota</taxon>
        <taxon>Actinomycetes</taxon>
        <taxon>Streptosporangiales</taxon>
        <taxon>Nocardiopsidaceae</taxon>
        <taxon>Marinactinospora</taxon>
    </lineage>
</organism>